<sequence>MIDKISQLIDVDQRKELSSLEPVSKEELSSIAALYPAISQQYLEFICVIGVGSTTRGFYIYKPEPASLVEQHPSFQLYQSPSYSEVYGGRQKGDSIPADAVAIADCGASWRYCLSPSRGEGVFCLDMAGPQFEPETDDFFSFVLASVILDKARQ</sequence>
<dbReference type="RefSeq" id="WP_088396127.1">
    <property type="nucleotide sequence ID" value="NZ_MXPU01000016.1"/>
</dbReference>
<accession>A0A246DQQ6</accession>
<dbReference type="EMBL" id="MXPU01000016">
    <property type="protein sequence ID" value="OWO92548.1"/>
    <property type="molecule type" value="Genomic_DNA"/>
</dbReference>
<gene>
    <name evidence="1" type="ORF">B5E41_22615</name>
</gene>
<proteinExistence type="predicted"/>
<evidence type="ECO:0000313" key="1">
    <source>
        <dbReference type="EMBL" id="OWO92548.1"/>
    </source>
</evidence>
<evidence type="ECO:0008006" key="3">
    <source>
        <dbReference type="Google" id="ProtNLM"/>
    </source>
</evidence>
<organism evidence="1 2">
    <name type="scientific">Rhizobium esperanzae</name>
    <dbReference type="NCBI Taxonomy" id="1967781"/>
    <lineage>
        <taxon>Bacteria</taxon>
        <taxon>Pseudomonadati</taxon>
        <taxon>Pseudomonadota</taxon>
        <taxon>Alphaproteobacteria</taxon>
        <taxon>Hyphomicrobiales</taxon>
        <taxon>Rhizobiaceae</taxon>
        <taxon>Rhizobium/Agrobacterium group</taxon>
        <taxon>Rhizobium</taxon>
    </lineage>
</organism>
<dbReference type="Proteomes" id="UP000197269">
    <property type="component" value="Unassembled WGS sequence"/>
</dbReference>
<reference evidence="1 2" key="1">
    <citation type="submission" date="2017-03" db="EMBL/GenBank/DDBJ databases">
        <title>Genome of strain Rhizobium sp. CNPSo 668.</title>
        <authorList>
            <person name="Ribeiro R."/>
        </authorList>
    </citation>
    <scope>NUCLEOTIDE SEQUENCE [LARGE SCALE GENOMIC DNA]</scope>
    <source>
        <strain evidence="1 2">CNPSo 668</strain>
    </source>
</reference>
<dbReference type="InterPro" id="IPR037883">
    <property type="entry name" value="Knr4/Smi1-like_sf"/>
</dbReference>
<comment type="caution">
    <text evidence="1">The sequence shown here is derived from an EMBL/GenBank/DDBJ whole genome shotgun (WGS) entry which is preliminary data.</text>
</comment>
<protein>
    <recommendedName>
        <fullName evidence="3">SMI1/KNR4 family protein</fullName>
    </recommendedName>
</protein>
<dbReference type="Gene3D" id="3.40.1580.10">
    <property type="entry name" value="SMI1/KNR4-like"/>
    <property type="match status" value="1"/>
</dbReference>
<name>A0A246DQQ6_9HYPH</name>
<evidence type="ECO:0000313" key="2">
    <source>
        <dbReference type="Proteomes" id="UP000197269"/>
    </source>
</evidence>
<dbReference type="AlphaFoldDB" id="A0A246DQQ6"/>